<evidence type="ECO:0000313" key="4">
    <source>
        <dbReference type="EMBL" id="PJF35232.1"/>
    </source>
</evidence>
<dbReference type="SUPFAM" id="SSF55229">
    <property type="entry name" value="Cell division protein MinE topological specificity domain"/>
    <property type="match status" value="1"/>
</dbReference>
<dbReference type="HAMAP" id="MF_00262">
    <property type="entry name" value="MinE"/>
    <property type="match status" value="1"/>
</dbReference>
<evidence type="ECO:0000256" key="1">
    <source>
        <dbReference type="ARBA" id="ARBA00008168"/>
    </source>
</evidence>
<gene>
    <name evidence="3 5" type="primary">minE</name>
    <name evidence="4" type="ORF">CUN49_11575</name>
    <name evidence="5" type="ORF">CUN50_02745</name>
</gene>
<dbReference type="Proteomes" id="UP000228947">
    <property type="component" value="Unassembled WGS sequence"/>
</dbReference>
<accession>A0A2M8PZ63</accession>
<keyword evidence="3 5" id="KW-0132">Cell division</keyword>
<dbReference type="EMBL" id="PGTL01000008">
    <property type="protein sequence ID" value="PJF42825.1"/>
    <property type="molecule type" value="Genomic_DNA"/>
</dbReference>
<dbReference type="InterPro" id="IPR036707">
    <property type="entry name" value="MinE_sf"/>
</dbReference>
<evidence type="ECO:0000256" key="3">
    <source>
        <dbReference type="HAMAP-Rule" id="MF_00262"/>
    </source>
</evidence>
<dbReference type="GO" id="GO:0051301">
    <property type="term" value="P:cell division"/>
    <property type="evidence" value="ECO:0007669"/>
    <property type="project" value="UniProtKB-KW"/>
</dbReference>
<keyword evidence="3" id="KW-0131">Cell cycle</keyword>
<comment type="similarity">
    <text evidence="1 3">Belongs to the MinE family.</text>
</comment>
<dbReference type="InterPro" id="IPR005527">
    <property type="entry name" value="MinE"/>
</dbReference>
<evidence type="ECO:0000313" key="6">
    <source>
        <dbReference type="Proteomes" id="UP000228947"/>
    </source>
</evidence>
<dbReference type="GO" id="GO:0032955">
    <property type="term" value="P:regulation of division septum assembly"/>
    <property type="evidence" value="ECO:0007669"/>
    <property type="project" value="InterPro"/>
</dbReference>
<sequence>MSSFWERLLGRRNQTGSGSVAKQRLQLVLVTDRSELPPETIQRMKDEIIAVISKYVPIAHDKVEINLEQRQRDNWLVADIPLLRATPHNAPVEPTAESSAADDA</sequence>
<dbReference type="Pfam" id="PF03776">
    <property type="entry name" value="MinE"/>
    <property type="match status" value="1"/>
</dbReference>
<comment type="caution">
    <text evidence="5">The sequence shown here is derived from an EMBL/GenBank/DDBJ whole genome shotgun (WGS) entry which is preliminary data.</text>
</comment>
<evidence type="ECO:0000313" key="5">
    <source>
        <dbReference type="EMBL" id="PJF42825.1"/>
    </source>
</evidence>
<proteinExistence type="inferred from homology"/>
<accession>A0A2M8PCF5</accession>
<comment type="function">
    <text evidence="2 3">Prevents the cell division inhibition by proteins MinC and MinD at internal division sites while permitting inhibition at polar sites. This ensures cell division at the proper site by restricting the formation of a division septum at the midpoint of the long axis of the cell.</text>
</comment>
<reference evidence="6 7" key="1">
    <citation type="submission" date="2017-11" db="EMBL/GenBank/DDBJ databases">
        <title>Evolution of Phototrophy in the Chloroflexi Phylum Driven by Horizontal Gene Transfer.</title>
        <authorList>
            <person name="Ward L.M."/>
            <person name="Hemp J."/>
            <person name="Shih P.M."/>
            <person name="Mcglynn S.E."/>
            <person name="Fischer W."/>
        </authorList>
    </citation>
    <scope>NUCLEOTIDE SEQUENCE [LARGE SCALE GENOMIC DNA]</scope>
    <source>
        <strain evidence="5">CP1_1M</strain>
        <strain evidence="4">JP3_13</strain>
    </source>
</reference>
<dbReference type="EMBL" id="PGTM01000186">
    <property type="protein sequence ID" value="PJF35232.1"/>
    <property type="molecule type" value="Genomic_DNA"/>
</dbReference>
<protein>
    <recommendedName>
        <fullName evidence="3">Cell division topological specificity factor</fullName>
    </recommendedName>
</protein>
<dbReference type="Gene3D" id="3.30.1070.10">
    <property type="entry name" value="Cell division topological specificity factor MinE"/>
    <property type="match status" value="1"/>
</dbReference>
<organism evidence="5 6">
    <name type="scientific">Candidatus Thermofonsia Clade 1 bacterium</name>
    <dbReference type="NCBI Taxonomy" id="2364210"/>
    <lineage>
        <taxon>Bacteria</taxon>
        <taxon>Bacillati</taxon>
        <taxon>Chloroflexota</taxon>
        <taxon>Candidatus Thermofontia</taxon>
        <taxon>Candidatus Thermofonsia Clade 1</taxon>
    </lineage>
</organism>
<evidence type="ECO:0000313" key="7">
    <source>
        <dbReference type="Proteomes" id="UP000229681"/>
    </source>
</evidence>
<evidence type="ECO:0000256" key="2">
    <source>
        <dbReference type="ARBA" id="ARBA00025265"/>
    </source>
</evidence>
<name>A0A2M8PZ63_9CHLR</name>
<dbReference type="Proteomes" id="UP000229681">
    <property type="component" value="Unassembled WGS sequence"/>
</dbReference>
<dbReference type="NCBIfam" id="TIGR01215">
    <property type="entry name" value="minE"/>
    <property type="match status" value="1"/>
</dbReference>
<dbReference type="AlphaFoldDB" id="A0A2M8PZ63"/>